<dbReference type="PANTHER" id="PTHR18034:SF4">
    <property type="entry name" value="NUCLEOLAR MIF4G DOMAIN-CONTAINING PROTEIN 1"/>
    <property type="match status" value="1"/>
</dbReference>
<dbReference type="Proteomes" id="UP000824469">
    <property type="component" value="Unassembled WGS sequence"/>
</dbReference>
<sequence>DREILRVLVECCLQEKAFNKYYSLLAAKLCHHDKNHKFSLQYCIWDHFKQLESMELRRLANLARFIADLIGSFSLSISVLKAVDFTDCAVLTSKVVMHFRILFENLFTEYSDGVIWNIFTRIANYPELENLRNGLDLFMQQHVNKNALTGEQLGPPESASLILSKCKVAKKALANVSGVLL</sequence>
<evidence type="ECO:0000313" key="4">
    <source>
        <dbReference type="EMBL" id="KAH9314925.1"/>
    </source>
</evidence>
<organism evidence="4 5">
    <name type="scientific">Taxus chinensis</name>
    <name type="common">Chinese yew</name>
    <name type="synonym">Taxus wallichiana var. chinensis</name>
    <dbReference type="NCBI Taxonomy" id="29808"/>
    <lineage>
        <taxon>Eukaryota</taxon>
        <taxon>Viridiplantae</taxon>
        <taxon>Streptophyta</taxon>
        <taxon>Embryophyta</taxon>
        <taxon>Tracheophyta</taxon>
        <taxon>Spermatophyta</taxon>
        <taxon>Pinopsida</taxon>
        <taxon>Pinidae</taxon>
        <taxon>Conifers II</taxon>
        <taxon>Cupressales</taxon>
        <taxon>Taxaceae</taxon>
        <taxon>Taxus</taxon>
    </lineage>
</organism>
<gene>
    <name evidence="4" type="ORF">KI387_023552</name>
</gene>
<dbReference type="InterPro" id="IPR050781">
    <property type="entry name" value="CWC22_splicing_factor"/>
</dbReference>
<dbReference type="GO" id="GO:0042274">
    <property type="term" value="P:ribosomal small subunit biogenesis"/>
    <property type="evidence" value="ECO:0007669"/>
    <property type="project" value="TreeGrafter"/>
</dbReference>
<feature type="domain" description="MI" evidence="3">
    <location>
        <begin position="1"/>
        <end position="85"/>
    </location>
</feature>
<dbReference type="GO" id="GO:0003723">
    <property type="term" value="F:RNA binding"/>
    <property type="evidence" value="ECO:0007669"/>
    <property type="project" value="TreeGrafter"/>
</dbReference>
<dbReference type="OMA" id="WSGRHES"/>
<keyword evidence="2" id="KW-0539">Nucleus</keyword>
<evidence type="ECO:0000313" key="5">
    <source>
        <dbReference type="Proteomes" id="UP000824469"/>
    </source>
</evidence>
<keyword evidence="5" id="KW-1185">Reference proteome</keyword>
<dbReference type="PROSITE" id="PS51366">
    <property type="entry name" value="MI"/>
    <property type="match status" value="1"/>
</dbReference>
<name>A0AA38G3W2_TAXCH</name>
<evidence type="ECO:0000259" key="3">
    <source>
        <dbReference type="PROSITE" id="PS51366"/>
    </source>
</evidence>
<dbReference type="EMBL" id="JAHRHJ020000005">
    <property type="protein sequence ID" value="KAH9314925.1"/>
    <property type="molecule type" value="Genomic_DNA"/>
</dbReference>
<evidence type="ECO:0000256" key="2">
    <source>
        <dbReference type="ARBA" id="ARBA00023242"/>
    </source>
</evidence>
<protein>
    <recommendedName>
        <fullName evidence="3">MI domain-containing protein</fullName>
    </recommendedName>
</protein>
<dbReference type="PANTHER" id="PTHR18034">
    <property type="entry name" value="CELL CYCLE CONTROL PROTEIN CWF22-RELATED"/>
    <property type="match status" value="1"/>
</dbReference>
<dbReference type="Pfam" id="PF02847">
    <property type="entry name" value="MA3"/>
    <property type="match status" value="1"/>
</dbReference>
<feature type="non-terminal residue" evidence="4">
    <location>
        <position position="1"/>
    </location>
</feature>
<dbReference type="AlphaFoldDB" id="A0AA38G3W2"/>
<proteinExistence type="predicted"/>
<reference evidence="4 5" key="1">
    <citation type="journal article" date="2021" name="Nat. Plants">
        <title>The Taxus genome provides insights into paclitaxel biosynthesis.</title>
        <authorList>
            <person name="Xiong X."/>
            <person name="Gou J."/>
            <person name="Liao Q."/>
            <person name="Li Y."/>
            <person name="Zhou Q."/>
            <person name="Bi G."/>
            <person name="Li C."/>
            <person name="Du R."/>
            <person name="Wang X."/>
            <person name="Sun T."/>
            <person name="Guo L."/>
            <person name="Liang H."/>
            <person name="Lu P."/>
            <person name="Wu Y."/>
            <person name="Zhang Z."/>
            <person name="Ro D.K."/>
            <person name="Shang Y."/>
            <person name="Huang S."/>
            <person name="Yan J."/>
        </authorList>
    </citation>
    <scope>NUCLEOTIDE SEQUENCE [LARGE SCALE GENOMIC DNA]</scope>
    <source>
        <strain evidence="4">Ta-2019</strain>
    </source>
</reference>
<accession>A0AA38G3W2</accession>
<comment type="subcellular location">
    <subcellularLocation>
        <location evidence="1">Nucleus</location>
    </subcellularLocation>
</comment>
<comment type="caution">
    <text evidence="4">The sequence shown here is derived from an EMBL/GenBank/DDBJ whole genome shotgun (WGS) entry which is preliminary data.</text>
</comment>
<dbReference type="InterPro" id="IPR003891">
    <property type="entry name" value="Initiation_fac_eIF4g_MI"/>
</dbReference>
<dbReference type="GO" id="GO:0005730">
    <property type="term" value="C:nucleolus"/>
    <property type="evidence" value="ECO:0007669"/>
    <property type="project" value="TreeGrafter"/>
</dbReference>
<evidence type="ECO:0000256" key="1">
    <source>
        <dbReference type="ARBA" id="ARBA00004123"/>
    </source>
</evidence>